<accession>A0ABV0NFW7</accession>
<proteinExistence type="predicted"/>
<comment type="caution">
    <text evidence="2">The sequence shown here is derived from an EMBL/GenBank/DDBJ whole genome shotgun (WGS) entry which is preliminary data.</text>
</comment>
<dbReference type="EMBL" id="JAHRIO010037986">
    <property type="protein sequence ID" value="MEQ2170304.1"/>
    <property type="molecule type" value="Genomic_DNA"/>
</dbReference>
<gene>
    <name evidence="2" type="ORF">GOODEAATRI_034106</name>
</gene>
<evidence type="ECO:0000313" key="2">
    <source>
        <dbReference type="EMBL" id="MEQ2170304.1"/>
    </source>
</evidence>
<protein>
    <submittedName>
        <fullName evidence="2">Uncharacterized protein</fullName>
    </submittedName>
</protein>
<evidence type="ECO:0000313" key="3">
    <source>
        <dbReference type="Proteomes" id="UP001476798"/>
    </source>
</evidence>
<reference evidence="2 3" key="1">
    <citation type="submission" date="2021-06" db="EMBL/GenBank/DDBJ databases">
        <authorList>
            <person name="Palmer J.M."/>
        </authorList>
    </citation>
    <scope>NUCLEOTIDE SEQUENCE [LARGE SCALE GENOMIC DNA]</scope>
    <source>
        <strain evidence="2 3">GA_2019</strain>
        <tissue evidence="2">Muscle</tissue>
    </source>
</reference>
<name>A0ABV0NFW7_9TELE</name>
<keyword evidence="3" id="KW-1185">Reference proteome</keyword>
<dbReference type="Proteomes" id="UP001476798">
    <property type="component" value="Unassembled WGS sequence"/>
</dbReference>
<evidence type="ECO:0000256" key="1">
    <source>
        <dbReference type="SAM" id="MobiDB-lite"/>
    </source>
</evidence>
<organism evidence="2 3">
    <name type="scientific">Goodea atripinnis</name>
    <dbReference type="NCBI Taxonomy" id="208336"/>
    <lineage>
        <taxon>Eukaryota</taxon>
        <taxon>Metazoa</taxon>
        <taxon>Chordata</taxon>
        <taxon>Craniata</taxon>
        <taxon>Vertebrata</taxon>
        <taxon>Euteleostomi</taxon>
        <taxon>Actinopterygii</taxon>
        <taxon>Neopterygii</taxon>
        <taxon>Teleostei</taxon>
        <taxon>Neoteleostei</taxon>
        <taxon>Acanthomorphata</taxon>
        <taxon>Ovalentaria</taxon>
        <taxon>Atherinomorphae</taxon>
        <taxon>Cyprinodontiformes</taxon>
        <taxon>Goodeidae</taxon>
        <taxon>Goodea</taxon>
    </lineage>
</organism>
<feature type="non-terminal residue" evidence="2">
    <location>
        <position position="74"/>
    </location>
</feature>
<sequence>MARIVPYGPPRTHDGPLTPPIRRLTNGRNVPKAARRGDVAPLSIRHAGALRSRKARTLPKGCMGCRPNGRHAAT</sequence>
<feature type="region of interest" description="Disordered" evidence="1">
    <location>
        <begin position="1"/>
        <end position="25"/>
    </location>
</feature>